<dbReference type="RefSeq" id="WP_201632842.1">
    <property type="nucleotide sequence ID" value="NZ_CP068046.1"/>
</dbReference>
<evidence type="ECO:0000256" key="2">
    <source>
        <dbReference type="ARBA" id="ARBA00008133"/>
    </source>
</evidence>
<keyword evidence="12" id="KW-1185">Reference proteome</keyword>
<dbReference type="Gene3D" id="3.40.50.10090">
    <property type="match status" value="2"/>
</dbReference>
<keyword evidence="5 9" id="KW-0627">Porphyrin biosynthesis</keyword>
<dbReference type="PANTHER" id="PTHR38042">
    <property type="entry name" value="UROPORPHYRINOGEN-III SYNTHASE, CHLOROPLASTIC"/>
    <property type="match status" value="1"/>
</dbReference>
<evidence type="ECO:0000256" key="5">
    <source>
        <dbReference type="ARBA" id="ARBA00023244"/>
    </source>
</evidence>
<dbReference type="Pfam" id="PF02602">
    <property type="entry name" value="HEM4"/>
    <property type="match status" value="1"/>
</dbReference>
<keyword evidence="4 9" id="KW-0456">Lyase</keyword>
<comment type="function">
    <text evidence="6 9">Catalyzes cyclization of the linear tetrapyrrole, hydroxymethylbilane, to the macrocyclic uroporphyrinogen III.</text>
</comment>
<comment type="pathway">
    <text evidence="1 9">Porphyrin-containing compound metabolism; protoporphyrin-IX biosynthesis; coproporphyrinogen-III from 5-aminolevulinate: step 3/4.</text>
</comment>
<evidence type="ECO:0000256" key="4">
    <source>
        <dbReference type="ARBA" id="ARBA00023239"/>
    </source>
</evidence>
<dbReference type="EMBL" id="CP068046">
    <property type="protein sequence ID" value="QQR39170.1"/>
    <property type="molecule type" value="Genomic_DNA"/>
</dbReference>
<accession>A0ABX7C4J8</accession>
<evidence type="ECO:0000256" key="6">
    <source>
        <dbReference type="ARBA" id="ARBA00037589"/>
    </source>
</evidence>
<dbReference type="InterPro" id="IPR003754">
    <property type="entry name" value="4pyrrol_synth_uPrphyn_synth"/>
</dbReference>
<gene>
    <name evidence="11" type="ORF">JI748_15800</name>
</gene>
<evidence type="ECO:0000313" key="11">
    <source>
        <dbReference type="EMBL" id="QQR39170.1"/>
    </source>
</evidence>
<feature type="domain" description="Tetrapyrrole biosynthesis uroporphyrinogen III synthase" evidence="10">
    <location>
        <begin position="23"/>
        <end position="235"/>
    </location>
</feature>
<evidence type="ECO:0000313" key="12">
    <source>
        <dbReference type="Proteomes" id="UP000595857"/>
    </source>
</evidence>
<evidence type="ECO:0000256" key="8">
    <source>
        <dbReference type="ARBA" id="ARBA00048617"/>
    </source>
</evidence>
<dbReference type="InterPro" id="IPR039793">
    <property type="entry name" value="UROS/Hem4"/>
</dbReference>
<reference evidence="11 12" key="1">
    <citation type="submission" date="2021-01" db="EMBL/GenBank/DDBJ databases">
        <title>Genome seq and assembly of Devosia sp. LEGU1.</title>
        <authorList>
            <person name="Chhetri G."/>
        </authorList>
    </citation>
    <scope>NUCLEOTIDE SEQUENCE [LARGE SCALE GENOMIC DNA]</scope>
    <source>
        <strain evidence="11 12">LEGU1</strain>
    </source>
</reference>
<organism evidence="11 12">
    <name type="scientific">Devosia rhizoryzae</name>
    <dbReference type="NCBI Taxonomy" id="2774137"/>
    <lineage>
        <taxon>Bacteria</taxon>
        <taxon>Pseudomonadati</taxon>
        <taxon>Pseudomonadota</taxon>
        <taxon>Alphaproteobacteria</taxon>
        <taxon>Hyphomicrobiales</taxon>
        <taxon>Devosiaceae</taxon>
        <taxon>Devosia</taxon>
    </lineage>
</organism>
<evidence type="ECO:0000256" key="7">
    <source>
        <dbReference type="ARBA" id="ARBA00040167"/>
    </source>
</evidence>
<dbReference type="EC" id="4.2.1.75" evidence="3 9"/>
<comment type="catalytic activity">
    <reaction evidence="8 9">
        <text>hydroxymethylbilane = uroporphyrinogen III + H2O</text>
        <dbReference type="Rhea" id="RHEA:18965"/>
        <dbReference type="ChEBI" id="CHEBI:15377"/>
        <dbReference type="ChEBI" id="CHEBI:57308"/>
        <dbReference type="ChEBI" id="CHEBI:57845"/>
        <dbReference type="EC" id="4.2.1.75"/>
    </reaction>
</comment>
<sequence>MVQAMAPVMRMLVTRPEPDAQATGERLQALGIDYVAAPLLTRQNIHAHLPGPDGFAAMALTSTNALRSLDDQDALEPFRHKPVFAVGDRTAHEARMLGFTEVMAADGTLDSLVTAIALARLEGPVFYPCGRHLSGDLAHALAPHGLMVATVAVYDMVAETRLPEAASDLTQFDAALIYSRRTAEIFAELAAPHIVPEERRHLPMLCLSENVAAPLLSAHFSRVHLADHPSEEAMMALALAFSREQSRS</sequence>
<dbReference type="InterPro" id="IPR036108">
    <property type="entry name" value="4pyrrol_syn_uPrphyn_synt_sf"/>
</dbReference>
<dbReference type="Proteomes" id="UP000595857">
    <property type="component" value="Chromosome"/>
</dbReference>
<dbReference type="PANTHER" id="PTHR38042:SF1">
    <property type="entry name" value="UROPORPHYRINOGEN-III SYNTHASE, CHLOROPLASTIC"/>
    <property type="match status" value="1"/>
</dbReference>
<comment type="similarity">
    <text evidence="2 9">Belongs to the uroporphyrinogen-III synthase family.</text>
</comment>
<dbReference type="SUPFAM" id="SSF69618">
    <property type="entry name" value="HemD-like"/>
    <property type="match status" value="1"/>
</dbReference>
<protein>
    <recommendedName>
        <fullName evidence="7 9">Uroporphyrinogen-III synthase</fullName>
        <ecNumber evidence="3 9">4.2.1.75</ecNumber>
    </recommendedName>
</protein>
<evidence type="ECO:0000256" key="3">
    <source>
        <dbReference type="ARBA" id="ARBA00013109"/>
    </source>
</evidence>
<evidence type="ECO:0000259" key="10">
    <source>
        <dbReference type="Pfam" id="PF02602"/>
    </source>
</evidence>
<name>A0ABX7C4J8_9HYPH</name>
<evidence type="ECO:0000256" key="9">
    <source>
        <dbReference type="RuleBase" id="RU366031"/>
    </source>
</evidence>
<evidence type="ECO:0000256" key="1">
    <source>
        <dbReference type="ARBA" id="ARBA00004772"/>
    </source>
</evidence>
<dbReference type="CDD" id="cd06578">
    <property type="entry name" value="HemD"/>
    <property type="match status" value="1"/>
</dbReference>
<proteinExistence type="inferred from homology"/>